<dbReference type="Gene3D" id="3.40.1050.10">
    <property type="entry name" value="Carbonic anhydrase"/>
    <property type="match status" value="1"/>
</dbReference>
<evidence type="ECO:0000256" key="5">
    <source>
        <dbReference type="ARBA" id="ARBA00024993"/>
    </source>
</evidence>
<evidence type="ECO:0000256" key="6">
    <source>
        <dbReference type="ARBA" id="ARBA00048348"/>
    </source>
</evidence>
<comment type="similarity">
    <text evidence="1 7">Belongs to the beta-class carbonic anhydrase family.</text>
</comment>
<dbReference type="InterPro" id="IPR001765">
    <property type="entry name" value="Carbonic_anhydrase"/>
</dbReference>
<dbReference type="SMART" id="SM00947">
    <property type="entry name" value="Pro_CA"/>
    <property type="match status" value="1"/>
</dbReference>
<evidence type="ECO:0000313" key="9">
    <source>
        <dbReference type="Proteomes" id="UP000708347"/>
    </source>
</evidence>
<evidence type="ECO:0000256" key="4">
    <source>
        <dbReference type="ARBA" id="ARBA00023239"/>
    </source>
</evidence>
<evidence type="ECO:0000256" key="1">
    <source>
        <dbReference type="ARBA" id="ARBA00006217"/>
    </source>
</evidence>
<evidence type="ECO:0000256" key="3">
    <source>
        <dbReference type="ARBA" id="ARBA00022833"/>
    </source>
</evidence>
<dbReference type="EMBL" id="VBSB01000007">
    <property type="protein sequence ID" value="NTY60113.1"/>
    <property type="molecule type" value="Genomic_DNA"/>
</dbReference>
<dbReference type="CDD" id="cd03378">
    <property type="entry name" value="beta_CA_cladeC"/>
    <property type="match status" value="1"/>
</dbReference>
<keyword evidence="3 7" id="KW-0862">Zinc</keyword>
<dbReference type="Pfam" id="PF00484">
    <property type="entry name" value="Pro_CA"/>
    <property type="match status" value="1"/>
</dbReference>
<dbReference type="InterPro" id="IPR015892">
    <property type="entry name" value="Carbonic_anhydrase_CS"/>
</dbReference>
<proteinExistence type="inferred from homology"/>
<comment type="function">
    <text evidence="5">Catalyzes the reversible hydration of carbon dioxide to form bicarbonate.</text>
</comment>
<reference evidence="8 9" key="1">
    <citation type="submission" date="2019-05" db="EMBL/GenBank/DDBJ databases">
        <title>Mycolicibacterium sphagni ENV482 genome assembly.</title>
        <authorList>
            <person name="Chen W."/>
            <person name="Faulkner N.W."/>
            <person name="Hyman M.R."/>
        </authorList>
    </citation>
    <scope>NUCLEOTIDE SEQUENCE [LARGE SCALE GENOMIC DNA]</scope>
    <source>
        <strain evidence="8 9">ENV482</strain>
    </source>
</reference>
<dbReference type="SUPFAM" id="SSF53056">
    <property type="entry name" value="beta-carbonic anhydrase, cab"/>
    <property type="match status" value="1"/>
</dbReference>
<accession>A0ABX2JQZ4</accession>
<dbReference type="RefSeq" id="WP_174397971.1">
    <property type="nucleotide sequence ID" value="NZ_VBSB01000007.1"/>
</dbReference>
<organism evidence="8 9">
    <name type="scientific">Mycolicibacterium sphagni</name>
    <dbReference type="NCBI Taxonomy" id="1786"/>
    <lineage>
        <taxon>Bacteria</taxon>
        <taxon>Bacillati</taxon>
        <taxon>Actinomycetota</taxon>
        <taxon>Actinomycetes</taxon>
        <taxon>Mycobacteriales</taxon>
        <taxon>Mycobacteriaceae</taxon>
        <taxon>Mycolicibacterium</taxon>
    </lineage>
</organism>
<comment type="catalytic activity">
    <reaction evidence="6 7">
        <text>hydrogencarbonate + H(+) = CO2 + H2O</text>
        <dbReference type="Rhea" id="RHEA:10748"/>
        <dbReference type="ChEBI" id="CHEBI:15377"/>
        <dbReference type="ChEBI" id="CHEBI:15378"/>
        <dbReference type="ChEBI" id="CHEBI:16526"/>
        <dbReference type="ChEBI" id="CHEBI:17544"/>
        <dbReference type="EC" id="4.2.1.1"/>
    </reaction>
</comment>
<dbReference type="EC" id="4.2.1.1" evidence="2 7"/>
<dbReference type="InterPro" id="IPR036874">
    <property type="entry name" value="Carbonic_anhydrase_sf"/>
</dbReference>
<name>A0ABX2JQZ4_9MYCO</name>
<comment type="caution">
    <text evidence="8">The sequence shown here is derived from an EMBL/GenBank/DDBJ whole genome shotgun (WGS) entry which is preliminary data.</text>
</comment>
<evidence type="ECO:0000256" key="7">
    <source>
        <dbReference type="RuleBase" id="RU003956"/>
    </source>
</evidence>
<dbReference type="PROSITE" id="PS51257">
    <property type="entry name" value="PROKAR_LIPOPROTEIN"/>
    <property type="match status" value="1"/>
</dbReference>
<dbReference type="PANTHER" id="PTHR11002:SF79">
    <property type="entry name" value="CARBONIC ANHYDRASE 2"/>
    <property type="match status" value="1"/>
</dbReference>
<comment type="function">
    <text evidence="7">Reversible hydration of carbon dioxide.</text>
</comment>
<gene>
    <name evidence="8" type="ORF">FEG63_11210</name>
</gene>
<dbReference type="PROSITE" id="PS00705">
    <property type="entry name" value="PROK_CO2_ANHYDRASE_2"/>
    <property type="match status" value="1"/>
</dbReference>
<keyword evidence="9" id="KW-1185">Reference proteome</keyword>
<dbReference type="PANTHER" id="PTHR11002">
    <property type="entry name" value="CARBONIC ANHYDRASE"/>
    <property type="match status" value="1"/>
</dbReference>
<keyword evidence="4 7" id="KW-0456">Lyase</keyword>
<evidence type="ECO:0000256" key="2">
    <source>
        <dbReference type="ARBA" id="ARBA00012925"/>
    </source>
</evidence>
<sequence length="247" mass="25601">MDTRLSRRAWFGVAGTATVGVLTACGSSQNAATTSTVTVPAGPHFATEAPRPDIANADIALTELKQGNQRFVAATMTHPDQSPQTRLSISQAQKPFAIVLSCSDSRLPPEVIFDQGLGDLFAVRVAGNIIDPAGLGSIEYAVGHLGAPLILVLGHQNCGAVSATLDSLQHHSEPHGDVAALITAITPAVAVAQQRPGDLLVNTINANIEQSRDQITQSSQLQGALDSGALKVVTGYYSLDDGTVAFG</sequence>
<dbReference type="PROSITE" id="PS00704">
    <property type="entry name" value="PROK_CO2_ANHYDRASE_1"/>
    <property type="match status" value="1"/>
</dbReference>
<evidence type="ECO:0000313" key="8">
    <source>
        <dbReference type="EMBL" id="NTY60113.1"/>
    </source>
</evidence>
<dbReference type="Proteomes" id="UP000708347">
    <property type="component" value="Unassembled WGS sequence"/>
</dbReference>
<protein>
    <recommendedName>
        <fullName evidence="2 7">Carbonic anhydrase</fullName>
        <ecNumber evidence="2 7">4.2.1.1</ecNumber>
    </recommendedName>
    <alternativeName>
        <fullName evidence="7">Carbonate dehydratase</fullName>
    </alternativeName>
</protein>